<dbReference type="OrthoDB" id="10268034at2759"/>
<dbReference type="NCBIfam" id="TIGR03156">
    <property type="entry name" value="GTP_HflX"/>
    <property type="match status" value="1"/>
</dbReference>
<dbReference type="InterPro" id="IPR025121">
    <property type="entry name" value="GTPase_HflX_N"/>
</dbReference>
<dbReference type="InterPro" id="IPR027417">
    <property type="entry name" value="P-loop_NTPase"/>
</dbReference>
<evidence type="ECO:0000256" key="4">
    <source>
        <dbReference type="ARBA" id="ARBA00023134"/>
    </source>
</evidence>
<reference evidence="7" key="1">
    <citation type="submission" date="2017-01" db="EMBL/GenBank/DDBJ databases">
        <title>Comparative genomics of anhydrobiosis in the tardigrade Hypsibius dujardini.</title>
        <authorList>
            <person name="Yoshida Y."/>
            <person name="Koutsovoulos G."/>
            <person name="Laetsch D."/>
            <person name="Stevens L."/>
            <person name="Kumar S."/>
            <person name="Horikawa D."/>
            <person name="Ishino K."/>
            <person name="Komine S."/>
            <person name="Tomita M."/>
            <person name="Blaxter M."/>
            <person name="Arakawa K."/>
        </authorList>
    </citation>
    <scope>NUCLEOTIDE SEQUENCE [LARGE SCALE GENOMIC DNA]</scope>
    <source>
        <strain evidence="7">Z151</strain>
    </source>
</reference>
<dbReference type="PANTHER" id="PTHR10229:SF0">
    <property type="entry name" value="GTP-BINDING PROTEIN 6-RELATED"/>
    <property type="match status" value="1"/>
</dbReference>
<dbReference type="FunFam" id="3.40.50.300:FF:000886">
    <property type="entry name" value="Putative GTP-binding protein 6"/>
    <property type="match status" value="1"/>
</dbReference>
<dbReference type="InterPro" id="IPR016496">
    <property type="entry name" value="GTPase_HflX"/>
</dbReference>
<name>A0A1W0WMU6_HYPEX</name>
<evidence type="ECO:0000256" key="2">
    <source>
        <dbReference type="ARBA" id="ARBA00022741"/>
    </source>
</evidence>
<keyword evidence="3" id="KW-0460">Magnesium</keyword>
<dbReference type="PROSITE" id="PS51705">
    <property type="entry name" value="G_HFLX"/>
    <property type="match status" value="1"/>
</dbReference>
<gene>
    <name evidence="6" type="ORF">BV898_09378</name>
</gene>
<dbReference type="Pfam" id="PF13167">
    <property type="entry name" value="GTP-bdg_N"/>
    <property type="match status" value="1"/>
</dbReference>
<dbReference type="InterPro" id="IPR032305">
    <property type="entry name" value="GTP-bd_M"/>
</dbReference>
<evidence type="ECO:0000256" key="3">
    <source>
        <dbReference type="ARBA" id="ARBA00022842"/>
    </source>
</evidence>
<dbReference type="SUPFAM" id="SSF52540">
    <property type="entry name" value="P-loop containing nucleoside triphosphate hydrolases"/>
    <property type="match status" value="1"/>
</dbReference>
<sequence>MRFSTVRWLHCASTPKLLSSGFPPPFAFLKTGKACPDIISQTLRSFTTGSDKAHEIISDLVNDSSEEYSFAREYLRIPGTKQRLFLVQPRIKYGPRRNMLTTSALQAAENTTLVETLGWEIADTITLPVASLDSPHIFGSGNFAMLQETIRSGAAKGISGIFLGANILNNMQMKAFRDAFHLPIYDRYRIVLEIFRSHARTREAKLQVALAELPYLRSVFRAADGDSSGIQPQSASSSGQTWIGLRKQLIQDRESKIRKELERIRAQRSLNRQTRTKNEIPSIAIVGYTNCGKTSIIKALTNDSNLVPENKLFATLDVTSHAGQLPNNITALYIDTIGFISDIPTMLIASFAAVLEEITVADVIVHVRDISHPDTKSQKETVLQQLKELNLPERLLSNVIEVCNKCDQISNLETVKKEIVPEEDALFTSAVTGEGLYALRERMEEVLLENSGLTEKSFRVPQSGKELSWLYREGHVHFAEADPTDSEFLIVHVTISPSALARYVHEFKKAVYLDRKSMRAARVRTPKPEA</sequence>
<keyword evidence="7" id="KW-1185">Reference proteome</keyword>
<proteinExistence type="predicted"/>
<dbReference type="EMBL" id="MTYJ01000073">
    <property type="protein sequence ID" value="OQV16541.1"/>
    <property type="molecule type" value="Genomic_DNA"/>
</dbReference>
<organism evidence="6 7">
    <name type="scientific">Hypsibius exemplaris</name>
    <name type="common">Freshwater tardigrade</name>
    <dbReference type="NCBI Taxonomy" id="2072580"/>
    <lineage>
        <taxon>Eukaryota</taxon>
        <taxon>Metazoa</taxon>
        <taxon>Ecdysozoa</taxon>
        <taxon>Tardigrada</taxon>
        <taxon>Eutardigrada</taxon>
        <taxon>Parachela</taxon>
        <taxon>Hypsibioidea</taxon>
        <taxon>Hypsibiidae</taxon>
        <taxon>Hypsibius</taxon>
    </lineage>
</organism>
<evidence type="ECO:0000259" key="5">
    <source>
        <dbReference type="PROSITE" id="PS51705"/>
    </source>
</evidence>
<dbReference type="GO" id="GO:0005737">
    <property type="term" value="C:cytoplasm"/>
    <property type="evidence" value="ECO:0007669"/>
    <property type="project" value="TreeGrafter"/>
</dbReference>
<dbReference type="InterPro" id="IPR006073">
    <property type="entry name" value="GTP-bd"/>
</dbReference>
<accession>A0A1W0WMU6</accession>
<dbReference type="GO" id="GO:0046872">
    <property type="term" value="F:metal ion binding"/>
    <property type="evidence" value="ECO:0007669"/>
    <property type="project" value="UniProtKB-KW"/>
</dbReference>
<dbReference type="GO" id="GO:0043022">
    <property type="term" value="F:ribosome binding"/>
    <property type="evidence" value="ECO:0007669"/>
    <property type="project" value="TreeGrafter"/>
</dbReference>
<keyword evidence="4" id="KW-0342">GTP-binding</keyword>
<dbReference type="GO" id="GO:0005525">
    <property type="term" value="F:GTP binding"/>
    <property type="evidence" value="ECO:0007669"/>
    <property type="project" value="UniProtKB-KW"/>
</dbReference>
<keyword evidence="1" id="KW-0479">Metal-binding</keyword>
<dbReference type="Gene3D" id="3.40.50.11060">
    <property type="entry name" value="GTPase HflX, N-terminal domain"/>
    <property type="match status" value="1"/>
</dbReference>
<feature type="domain" description="Hflx-type G" evidence="5">
    <location>
        <begin position="281"/>
        <end position="451"/>
    </location>
</feature>
<dbReference type="Pfam" id="PF16360">
    <property type="entry name" value="GTP-bdg_M"/>
    <property type="match status" value="1"/>
</dbReference>
<evidence type="ECO:0000256" key="1">
    <source>
        <dbReference type="ARBA" id="ARBA00022723"/>
    </source>
</evidence>
<protein>
    <submittedName>
        <fullName evidence="6">GTP-binding protein 6</fullName>
    </submittedName>
</protein>
<dbReference type="InterPro" id="IPR030394">
    <property type="entry name" value="G_HFLX_dom"/>
</dbReference>
<dbReference type="Proteomes" id="UP000192578">
    <property type="component" value="Unassembled WGS sequence"/>
</dbReference>
<dbReference type="Pfam" id="PF01926">
    <property type="entry name" value="MMR_HSR1"/>
    <property type="match status" value="1"/>
</dbReference>
<evidence type="ECO:0000313" key="7">
    <source>
        <dbReference type="Proteomes" id="UP000192578"/>
    </source>
</evidence>
<dbReference type="CDD" id="cd01878">
    <property type="entry name" value="HflX"/>
    <property type="match status" value="1"/>
</dbReference>
<comment type="caution">
    <text evidence="6">The sequence shown here is derived from an EMBL/GenBank/DDBJ whole genome shotgun (WGS) entry which is preliminary data.</text>
</comment>
<keyword evidence="2" id="KW-0547">Nucleotide-binding</keyword>
<dbReference type="Gene3D" id="3.40.50.300">
    <property type="entry name" value="P-loop containing nucleotide triphosphate hydrolases"/>
    <property type="match status" value="1"/>
</dbReference>
<evidence type="ECO:0000313" key="6">
    <source>
        <dbReference type="EMBL" id="OQV16541.1"/>
    </source>
</evidence>
<dbReference type="PANTHER" id="PTHR10229">
    <property type="entry name" value="GTP-BINDING PROTEIN HFLX"/>
    <property type="match status" value="1"/>
</dbReference>
<dbReference type="AlphaFoldDB" id="A0A1W0WMU6"/>
<dbReference type="InterPro" id="IPR042108">
    <property type="entry name" value="GTPase_HflX_N_sf"/>
</dbReference>